<reference evidence="1" key="1">
    <citation type="journal article" date="2015" name="Nature">
        <title>Complex archaea that bridge the gap between prokaryotes and eukaryotes.</title>
        <authorList>
            <person name="Spang A."/>
            <person name="Saw J.H."/>
            <person name="Jorgensen S.L."/>
            <person name="Zaremba-Niedzwiedzka K."/>
            <person name="Martijn J."/>
            <person name="Lind A.E."/>
            <person name="van Eijk R."/>
            <person name="Schleper C."/>
            <person name="Guy L."/>
            <person name="Ettema T.J."/>
        </authorList>
    </citation>
    <scope>NUCLEOTIDE SEQUENCE</scope>
</reference>
<comment type="caution">
    <text evidence="1">The sequence shown here is derived from an EMBL/GenBank/DDBJ whole genome shotgun (WGS) entry which is preliminary data.</text>
</comment>
<proteinExistence type="predicted"/>
<protein>
    <submittedName>
        <fullName evidence="1">Uncharacterized protein</fullName>
    </submittedName>
</protein>
<accession>A0A0F9JLV0</accession>
<gene>
    <name evidence="1" type="ORF">LCGC14_1512150</name>
</gene>
<feature type="non-terminal residue" evidence="1">
    <location>
        <position position="1"/>
    </location>
</feature>
<dbReference type="AlphaFoldDB" id="A0A0F9JLV0"/>
<evidence type="ECO:0000313" key="1">
    <source>
        <dbReference type="EMBL" id="KKM63366.1"/>
    </source>
</evidence>
<dbReference type="EMBL" id="LAZR01011111">
    <property type="protein sequence ID" value="KKM63366.1"/>
    <property type="molecule type" value="Genomic_DNA"/>
</dbReference>
<name>A0A0F9JLV0_9ZZZZ</name>
<sequence length="86" mass="9875">LVLFRASPAFEIIPGRHNEAYQTIVRYKDENLLKSGWLDGEEKIVKKSAMITTAYDQGKIVLIGFRTQNRNQTDGTFKLLFNTIIE</sequence>
<organism evidence="1">
    <name type="scientific">marine sediment metagenome</name>
    <dbReference type="NCBI Taxonomy" id="412755"/>
    <lineage>
        <taxon>unclassified sequences</taxon>
        <taxon>metagenomes</taxon>
        <taxon>ecological metagenomes</taxon>
    </lineage>
</organism>